<reference evidence="2" key="1">
    <citation type="submission" date="2020-08" db="EMBL/GenBank/DDBJ databases">
        <title>Genome sequencing and assembly of the red palm weevil Rhynchophorus ferrugineus.</title>
        <authorList>
            <person name="Dias G.B."/>
            <person name="Bergman C.M."/>
            <person name="Manee M."/>
        </authorList>
    </citation>
    <scope>NUCLEOTIDE SEQUENCE</scope>
    <source>
        <strain evidence="2">AA-2017</strain>
        <tissue evidence="2">Whole larva</tissue>
    </source>
</reference>
<dbReference type="Proteomes" id="UP000625711">
    <property type="component" value="Unassembled WGS sequence"/>
</dbReference>
<protein>
    <submittedName>
        <fullName evidence="2">Uncharacterized protein</fullName>
    </submittedName>
</protein>
<gene>
    <name evidence="2" type="ORF">GWI33_017790</name>
</gene>
<name>A0A834HXH8_RHYFE</name>
<comment type="caution">
    <text evidence="2">The sequence shown here is derived from an EMBL/GenBank/DDBJ whole genome shotgun (WGS) entry which is preliminary data.</text>
</comment>
<sequence length="90" mass="10454">MLTKEADRTVQDASTKAKRSRPSRNPADDRRWASPYHDSKLPILNQVRVFRDRGVQQVQHFFSFHCKYEITRTWTGLSSSCAVPFVLLLC</sequence>
<keyword evidence="3" id="KW-1185">Reference proteome</keyword>
<dbReference type="EMBL" id="JAACXV010014256">
    <property type="protein sequence ID" value="KAF7269149.1"/>
    <property type="molecule type" value="Genomic_DNA"/>
</dbReference>
<dbReference type="AlphaFoldDB" id="A0A834HXH8"/>
<feature type="compositionally biased region" description="Basic and acidic residues" evidence="1">
    <location>
        <begin position="1"/>
        <end position="10"/>
    </location>
</feature>
<feature type="region of interest" description="Disordered" evidence="1">
    <location>
        <begin position="1"/>
        <end position="35"/>
    </location>
</feature>
<feature type="compositionally biased region" description="Basic and acidic residues" evidence="1">
    <location>
        <begin position="26"/>
        <end position="35"/>
    </location>
</feature>
<evidence type="ECO:0000313" key="2">
    <source>
        <dbReference type="EMBL" id="KAF7269149.1"/>
    </source>
</evidence>
<proteinExistence type="predicted"/>
<accession>A0A834HXH8</accession>
<evidence type="ECO:0000256" key="1">
    <source>
        <dbReference type="SAM" id="MobiDB-lite"/>
    </source>
</evidence>
<organism evidence="2 3">
    <name type="scientific">Rhynchophorus ferrugineus</name>
    <name type="common">Red palm weevil</name>
    <name type="synonym">Curculio ferrugineus</name>
    <dbReference type="NCBI Taxonomy" id="354439"/>
    <lineage>
        <taxon>Eukaryota</taxon>
        <taxon>Metazoa</taxon>
        <taxon>Ecdysozoa</taxon>
        <taxon>Arthropoda</taxon>
        <taxon>Hexapoda</taxon>
        <taxon>Insecta</taxon>
        <taxon>Pterygota</taxon>
        <taxon>Neoptera</taxon>
        <taxon>Endopterygota</taxon>
        <taxon>Coleoptera</taxon>
        <taxon>Polyphaga</taxon>
        <taxon>Cucujiformia</taxon>
        <taxon>Curculionidae</taxon>
        <taxon>Dryophthorinae</taxon>
        <taxon>Rhynchophorus</taxon>
    </lineage>
</organism>
<evidence type="ECO:0000313" key="3">
    <source>
        <dbReference type="Proteomes" id="UP000625711"/>
    </source>
</evidence>